<evidence type="ECO:0000313" key="2">
    <source>
        <dbReference type="EMBL" id="RBP93119.1"/>
    </source>
</evidence>
<protein>
    <submittedName>
        <fullName evidence="2">Uncharacterized protein</fullName>
    </submittedName>
</protein>
<sequence>MGVLFGLIIATLAFAYWIDRRRKKINNTMQKGISPSDKPGESTNYTMGDNHYTGGGQ</sequence>
<gene>
    <name evidence="2" type="ORF">DFO70_106251</name>
</gene>
<dbReference type="AlphaFoldDB" id="A0A366JYG9"/>
<reference evidence="2 3" key="1">
    <citation type="submission" date="2018-06" db="EMBL/GenBank/DDBJ databases">
        <title>Freshwater and sediment microbial communities from various areas in North America, analyzing microbe dynamics in response to fracking.</title>
        <authorList>
            <person name="Lamendella R."/>
        </authorList>
    </citation>
    <scope>NUCLEOTIDE SEQUENCE [LARGE SCALE GENOMIC DNA]</scope>
    <source>
        <strain evidence="2 3">14_TX</strain>
    </source>
</reference>
<name>A0A366JYG9_CYTFI</name>
<comment type="caution">
    <text evidence="2">The sequence shown here is derived from an EMBL/GenBank/DDBJ whole genome shotgun (WGS) entry which is preliminary data.</text>
</comment>
<evidence type="ECO:0000313" key="3">
    <source>
        <dbReference type="Proteomes" id="UP000252731"/>
    </source>
</evidence>
<evidence type="ECO:0000256" key="1">
    <source>
        <dbReference type="SAM" id="MobiDB-lite"/>
    </source>
</evidence>
<keyword evidence="3" id="KW-1185">Reference proteome</keyword>
<dbReference type="RefSeq" id="WP_166672510.1">
    <property type="nucleotide sequence ID" value="NZ_QNSF01000006.1"/>
</dbReference>
<dbReference type="Proteomes" id="UP000252731">
    <property type="component" value="Unassembled WGS sequence"/>
</dbReference>
<organism evidence="2 3">
    <name type="scientific">Cytobacillus firmus</name>
    <name type="common">Bacillus firmus</name>
    <dbReference type="NCBI Taxonomy" id="1399"/>
    <lineage>
        <taxon>Bacteria</taxon>
        <taxon>Bacillati</taxon>
        <taxon>Bacillota</taxon>
        <taxon>Bacilli</taxon>
        <taxon>Bacillales</taxon>
        <taxon>Bacillaceae</taxon>
        <taxon>Cytobacillus</taxon>
    </lineage>
</organism>
<dbReference type="EMBL" id="QNSF01000006">
    <property type="protein sequence ID" value="RBP93119.1"/>
    <property type="molecule type" value="Genomic_DNA"/>
</dbReference>
<proteinExistence type="predicted"/>
<feature type="region of interest" description="Disordered" evidence="1">
    <location>
        <begin position="27"/>
        <end position="57"/>
    </location>
</feature>
<accession>A0A366JYG9</accession>